<dbReference type="PROSITE" id="PS00893">
    <property type="entry name" value="NUDIX_BOX"/>
    <property type="match status" value="1"/>
</dbReference>
<dbReference type="PANTHER" id="PTHR42904">
    <property type="entry name" value="NUDIX HYDROLASE, NUDC SUBFAMILY"/>
    <property type="match status" value="1"/>
</dbReference>
<comment type="cofactor">
    <cofactor evidence="1">
        <name>Mg(2+)</name>
        <dbReference type="ChEBI" id="CHEBI:18420"/>
    </cofactor>
</comment>
<evidence type="ECO:0000256" key="2">
    <source>
        <dbReference type="ARBA" id="ARBA00001947"/>
    </source>
</evidence>
<evidence type="ECO:0000313" key="12">
    <source>
        <dbReference type="Proteomes" id="UP000703038"/>
    </source>
</evidence>
<dbReference type="Gene3D" id="3.90.79.10">
    <property type="entry name" value="Nucleoside Triphosphate Pyrophosphohydrolase"/>
    <property type="match status" value="1"/>
</dbReference>
<gene>
    <name evidence="11" type="ORF">JOE42_001078</name>
</gene>
<sequence length="300" mass="32178">MSFRLLSEPMLSRSPIDRAEELRRDDAALAAGWPTARLLRVDSQGRVPVEDGRVALVPAVDTADSPPGDAVFLGIVDDHHVWAVAVSALAGEVTDLRSFGDVLTESSAGLVVTAVALLNWHRSAAFSARDGSPTVLSSAGWSRTSTLTGHEEWPRSDPAIIVLVHDGADRVLLARQPMWPERRMSVLAGFVEAGESLETCVGREVGEEVGLDVSEITYLGSQPWPFPRSVMIGFAARADAAQPLSFNDGEIAEARWFTRDEVRTALAAGDWSASEDAPLLLPGSISIARAMLESWAALQS</sequence>
<evidence type="ECO:0000256" key="6">
    <source>
        <dbReference type="ARBA" id="ARBA00022801"/>
    </source>
</evidence>
<dbReference type="NCBIfam" id="NF001299">
    <property type="entry name" value="PRK00241.1"/>
    <property type="match status" value="1"/>
</dbReference>
<comment type="catalytic activity">
    <reaction evidence="9">
        <text>a 5'-end NAD(+)-phospho-ribonucleoside in mRNA + H2O = a 5'-end phospho-adenosine-phospho-ribonucleoside in mRNA + beta-nicotinamide D-ribonucleotide + 2 H(+)</text>
        <dbReference type="Rhea" id="RHEA:60876"/>
        <dbReference type="Rhea" id="RHEA-COMP:15698"/>
        <dbReference type="Rhea" id="RHEA-COMP:15719"/>
        <dbReference type="ChEBI" id="CHEBI:14649"/>
        <dbReference type="ChEBI" id="CHEBI:15377"/>
        <dbReference type="ChEBI" id="CHEBI:15378"/>
        <dbReference type="ChEBI" id="CHEBI:144029"/>
        <dbReference type="ChEBI" id="CHEBI:144051"/>
    </reaction>
    <physiologicalReaction direction="left-to-right" evidence="9">
        <dbReference type="Rhea" id="RHEA:60877"/>
    </physiologicalReaction>
</comment>
<comment type="similarity">
    <text evidence="3">Belongs to the Nudix hydrolase family. NudC subfamily.</text>
</comment>
<comment type="cofactor">
    <cofactor evidence="2">
        <name>Zn(2+)</name>
        <dbReference type="ChEBI" id="CHEBI:29105"/>
    </cofactor>
</comment>
<dbReference type="Pfam" id="PF09296">
    <property type="entry name" value="NUDIX-like"/>
    <property type="match status" value="1"/>
</dbReference>
<evidence type="ECO:0000256" key="3">
    <source>
        <dbReference type="ARBA" id="ARBA00009595"/>
    </source>
</evidence>
<protein>
    <recommendedName>
        <fullName evidence="4">NAD(+) diphosphatase</fullName>
        <ecNumber evidence="4">3.6.1.22</ecNumber>
    </recommendedName>
</protein>
<dbReference type="PANTHER" id="PTHR42904:SF6">
    <property type="entry name" value="NAD-CAPPED RNA HYDROLASE NUDT12"/>
    <property type="match status" value="1"/>
</dbReference>
<evidence type="ECO:0000256" key="8">
    <source>
        <dbReference type="ARBA" id="ARBA00023027"/>
    </source>
</evidence>
<proteinExistence type="inferred from homology"/>
<dbReference type="Proteomes" id="UP000703038">
    <property type="component" value="Unassembled WGS sequence"/>
</dbReference>
<dbReference type="EMBL" id="JAFBBK010000001">
    <property type="protein sequence ID" value="MBM7414345.1"/>
    <property type="molecule type" value="Genomic_DNA"/>
</dbReference>
<evidence type="ECO:0000313" key="11">
    <source>
        <dbReference type="EMBL" id="MBM7414345.1"/>
    </source>
</evidence>
<keyword evidence="12" id="KW-1185">Reference proteome</keyword>
<dbReference type="Pfam" id="PF00293">
    <property type="entry name" value="NUDIX"/>
    <property type="match status" value="1"/>
</dbReference>
<dbReference type="InterPro" id="IPR000086">
    <property type="entry name" value="NUDIX_hydrolase_dom"/>
</dbReference>
<keyword evidence="5" id="KW-0479">Metal-binding</keyword>
<evidence type="ECO:0000256" key="5">
    <source>
        <dbReference type="ARBA" id="ARBA00022723"/>
    </source>
</evidence>
<dbReference type="Gene3D" id="3.90.79.20">
    <property type="match status" value="1"/>
</dbReference>
<name>A0ABS2KQU8_9NOCA</name>
<evidence type="ECO:0000259" key="10">
    <source>
        <dbReference type="PROSITE" id="PS51462"/>
    </source>
</evidence>
<reference evidence="11 12" key="1">
    <citation type="submission" date="2021-01" db="EMBL/GenBank/DDBJ databases">
        <title>Genomics of switchgrass bacterial isolates.</title>
        <authorList>
            <person name="Shade A."/>
        </authorList>
    </citation>
    <scope>NUCLEOTIDE SEQUENCE [LARGE SCALE GENOMIC DNA]</scope>
    <source>
        <strain evidence="11 12">PvP111</strain>
    </source>
</reference>
<feature type="domain" description="Nudix hydrolase" evidence="10">
    <location>
        <begin position="154"/>
        <end position="279"/>
    </location>
</feature>
<dbReference type="CDD" id="cd03429">
    <property type="entry name" value="NUDIX_NADH_pyrophosphatase_Nudt13"/>
    <property type="match status" value="1"/>
</dbReference>
<comment type="caution">
    <text evidence="11">The sequence shown here is derived from an EMBL/GenBank/DDBJ whole genome shotgun (WGS) entry which is preliminary data.</text>
</comment>
<evidence type="ECO:0000256" key="1">
    <source>
        <dbReference type="ARBA" id="ARBA00001946"/>
    </source>
</evidence>
<keyword evidence="7" id="KW-0460">Magnesium</keyword>
<keyword evidence="8" id="KW-0520">NAD</keyword>
<dbReference type="InterPro" id="IPR049734">
    <property type="entry name" value="NudC-like_C"/>
</dbReference>
<dbReference type="InterPro" id="IPR015797">
    <property type="entry name" value="NUDIX_hydrolase-like_dom_sf"/>
</dbReference>
<evidence type="ECO:0000256" key="7">
    <source>
        <dbReference type="ARBA" id="ARBA00022842"/>
    </source>
</evidence>
<organism evidence="11 12">
    <name type="scientific">Rhodococcoides corynebacterioides</name>
    <dbReference type="NCBI Taxonomy" id="53972"/>
    <lineage>
        <taxon>Bacteria</taxon>
        <taxon>Bacillati</taxon>
        <taxon>Actinomycetota</taxon>
        <taxon>Actinomycetes</taxon>
        <taxon>Mycobacteriales</taxon>
        <taxon>Nocardiaceae</taxon>
        <taxon>Rhodococcoides</taxon>
    </lineage>
</organism>
<dbReference type="InterPro" id="IPR015375">
    <property type="entry name" value="NADH_PPase-like_N"/>
</dbReference>
<evidence type="ECO:0000256" key="9">
    <source>
        <dbReference type="ARBA" id="ARBA00023679"/>
    </source>
</evidence>
<dbReference type="PROSITE" id="PS51462">
    <property type="entry name" value="NUDIX"/>
    <property type="match status" value="1"/>
</dbReference>
<dbReference type="EC" id="3.6.1.22" evidence="4"/>
<dbReference type="InterPro" id="IPR050241">
    <property type="entry name" value="NAD-cap_RNA_hydrolase_NudC"/>
</dbReference>
<accession>A0ABS2KQU8</accession>
<dbReference type="SUPFAM" id="SSF55811">
    <property type="entry name" value="Nudix"/>
    <property type="match status" value="1"/>
</dbReference>
<keyword evidence="6 11" id="KW-0378">Hydrolase</keyword>
<dbReference type="GO" id="GO:0016787">
    <property type="term" value="F:hydrolase activity"/>
    <property type="evidence" value="ECO:0007669"/>
    <property type="project" value="UniProtKB-KW"/>
</dbReference>
<dbReference type="InterPro" id="IPR020084">
    <property type="entry name" value="NUDIX_hydrolase_CS"/>
</dbReference>
<evidence type="ECO:0000256" key="4">
    <source>
        <dbReference type="ARBA" id="ARBA00012381"/>
    </source>
</evidence>